<reference evidence="1 2" key="1">
    <citation type="submission" date="2020-01" db="EMBL/GenBank/DDBJ databases">
        <title>Aspergillus terreus IFO 6365 whole genome shotgun sequence.</title>
        <authorList>
            <person name="Kanamasa S."/>
            <person name="Takahashi H."/>
        </authorList>
    </citation>
    <scope>NUCLEOTIDE SEQUENCE [LARGE SCALE GENOMIC DNA]</scope>
    <source>
        <strain evidence="1 2">IFO 6365</strain>
    </source>
</reference>
<name>A0A5M3ZAH2_ASPTE</name>
<keyword evidence="2" id="KW-1185">Reference proteome</keyword>
<comment type="caution">
    <text evidence="1">The sequence shown here is derived from an EMBL/GenBank/DDBJ whole genome shotgun (WGS) entry which is preliminary data.</text>
</comment>
<evidence type="ECO:0000313" key="1">
    <source>
        <dbReference type="EMBL" id="GFF18398.1"/>
    </source>
</evidence>
<dbReference type="EMBL" id="BLJY01000008">
    <property type="protein sequence ID" value="GFF18398.1"/>
    <property type="molecule type" value="Genomic_DNA"/>
</dbReference>
<dbReference type="VEuPathDB" id="FungiDB:ATEG_06594"/>
<organism evidence="1 2">
    <name type="scientific">Aspergillus terreus</name>
    <dbReference type="NCBI Taxonomy" id="33178"/>
    <lineage>
        <taxon>Eukaryota</taxon>
        <taxon>Fungi</taxon>
        <taxon>Dikarya</taxon>
        <taxon>Ascomycota</taxon>
        <taxon>Pezizomycotina</taxon>
        <taxon>Eurotiomycetes</taxon>
        <taxon>Eurotiomycetidae</taxon>
        <taxon>Eurotiales</taxon>
        <taxon>Aspergillaceae</taxon>
        <taxon>Aspergillus</taxon>
        <taxon>Aspergillus subgen. Circumdati</taxon>
    </lineage>
</organism>
<dbReference type="OrthoDB" id="4177029at2759"/>
<sequence length="100" mass="11619">MPLHARMHVHHAYEASCQFSPVTSTMDNLSYNRRPSMAYEPEPDHYFAGRPSREIRANKIYTQTYMYICCQCHDGPKVYNVQPQCVNCHHSACSNCTYVK</sequence>
<gene>
    <name evidence="1" type="ORF">ATEIFO6365_0008034200</name>
</gene>
<evidence type="ECO:0000313" key="2">
    <source>
        <dbReference type="Proteomes" id="UP000452235"/>
    </source>
</evidence>
<protein>
    <submittedName>
        <fullName evidence="1">Uncharacterized protein</fullName>
    </submittedName>
</protein>
<proteinExistence type="predicted"/>
<dbReference type="AlphaFoldDB" id="A0A5M3ZAH2"/>
<accession>A0A5M3ZAH2</accession>
<dbReference type="Proteomes" id="UP000452235">
    <property type="component" value="Unassembled WGS sequence"/>
</dbReference>